<dbReference type="RefSeq" id="WP_220807135.1">
    <property type="nucleotide sequence ID" value="NZ_BPMK01000003.1"/>
</dbReference>
<feature type="modified residue" description="4-aspartylphosphate" evidence="6">
    <location>
        <position position="54"/>
    </location>
</feature>
<dbReference type="PROSITE" id="PS50110">
    <property type="entry name" value="RESPONSE_REGULATORY"/>
    <property type="match status" value="1"/>
</dbReference>
<dbReference type="Pfam" id="PF02954">
    <property type="entry name" value="HTH_8"/>
    <property type="match status" value="1"/>
</dbReference>
<evidence type="ECO:0000256" key="4">
    <source>
        <dbReference type="ARBA" id="ARBA00023125"/>
    </source>
</evidence>
<evidence type="ECO:0000256" key="5">
    <source>
        <dbReference type="ARBA" id="ARBA00023163"/>
    </source>
</evidence>
<gene>
    <name evidence="9" type="primary">pilR</name>
    <name evidence="9" type="ORF">NCCP691_09910</name>
</gene>
<feature type="domain" description="Response regulatory" evidence="8">
    <location>
        <begin position="5"/>
        <end position="118"/>
    </location>
</feature>
<dbReference type="SMART" id="SM00448">
    <property type="entry name" value="REC"/>
    <property type="match status" value="1"/>
</dbReference>
<dbReference type="SUPFAM" id="SSF52540">
    <property type="entry name" value="P-loop containing nucleoside triphosphate hydrolases"/>
    <property type="match status" value="1"/>
</dbReference>
<dbReference type="Proteomes" id="UP000887222">
    <property type="component" value="Unassembled WGS sequence"/>
</dbReference>
<keyword evidence="3" id="KW-0805">Transcription regulation</keyword>
<organism evidence="9 10">
    <name type="scientific">Noviherbaspirillum aridicola</name>
    <dbReference type="NCBI Taxonomy" id="2849687"/>
    <lineage>
        <taxon>Bacteria</taxon>
        <taxon>Pseudomonadati</taxon>
        <taxon>Pseudomonadota</taxon>
        <taxon>Betaproteobacteria</taxon>
        <taxon>Burkholderiales</taxon>
        <taxon>Oxalobacteraceae</taxon>
        <taxon>Noviherbaspirillum</taxon>
    </lineage>
</organism>
<keyword evidence="5" id="KW-0804">Transcription</keyword>
<proteinExistence type="predicted"/>
<sequence length="488" mass="52259">MPAPRILVVDDEADLRELLEITLVRMGLDVDAAECLDTARHLLGRHDYALVLTDMRLPDGSGIELVREVSGAHCTPIAVITAFGSTDNAVAALKAGAFDYLSKPVGLDQLRLLVQSALRMQPGAVADARTERAPASRLIGESAVMRDLRAQIQRLARSMAPVAITGESGSGKELAARDIHAHSARADKPFVAVNCGAIPEALMEAEFFGYRKGAFTGAADDRDGFFQAANGGTLMLDEVADLPLPMQVKLLRAIQERRVRKVGATVEEPVDVRIVSATHQDLAQCVEQGRFRQDLYYRLNVIELRLPPLRERREDVALLAETLLARLSPAGQTARLSAAALDALCGYAFPGNVRELENILERALAFANDGIIEPADLALKAAFVPAASTPSPAPTPAPAAIAAAAATAPGTAAAPATAEPAVAQSSAAPADAELPASLPDHLDQVEREIILRALARTRFNRTQAAELLGISFRQLRYRMQRLSIHEPE</sequence>
<dbReference type="Pfam" id="PF25601">
    <property type="entry name" value="AAA_lid_14"/>
    <property type="match status" value="1"/>
</dbReference>
<dbReference type="SUPFAM" id="SSF46689">
    <property type="entry name" value="Homeodomain-like"/>
    <property type="match status" value="1"/>
</dbReference>
<dbReference type="PROSITE" id="PS50045">
    <property type="entry name" value="SIGMA54_INTERACT_4"/>
    <property type="match status" value="1"/>
</dbReference>
<dbReference type="Pfam" id="PF00158">
    <property type="entry name" value="Sigma54_activat"/>
    <property type="match status" value="1"/>
</dbReference>
<reference evidence="9 10" key="1">
    <citation type="journal article" date="2022" name="Int. J. Syst. Evol. Microbiol.">
        <title>Noviherbaspirillum aridicola sp. nov., isolated from an arid soil in Pakistan.</title>
        <authorList>
            <person name="Khan I.U."/>
            <person name="Saqib M."/>
            <person name="Amin A."/>
            <person name="Hussain F."/>
            <person name="Li L."/>
            <person name="Liu Y.H."/>
            <person name="Fang B.Z."/>
            <person name="Ahmed I."/>
            <person name="Li W.J."/>
        </authorList>
    </citation>
    <scope>NUCLEOTIDE SEQUENCE [LARGE SCALE GENOMIC DNA]</scope>
    <source>
        <strain evidence="9 10">NCCP-691</strain>
    </source>
</reference>
<dbReference type="PROSITE" id="PS00688">
    <property type="entry name" value="SIGMA54_INTERACT_3"/>
    <property type="match status" value="1"/>
</dbReference>
<evidence type="ECO:0000256" key="3">
    <source>
        <dbReference type="ARBA" id="ARBA00023015"/>
    </source>
</evidence>
<dbReference type="InterPro" id="IPR025944">
    <property type="entry name" value="Sigma_54_int_dom_CS"/>
</dbReference>
<accession>A0ABQ4Q1U6</accession>
<dbReference type="InterPro" id="IPR001789">
    <property type="entry name" value="Sig_transdc_resp-reg_receiver"/>
</dbReference>
<keyword evidence="10" id="KW-1185">Reference proteome</keyword>
<evidence type="ECO:0000259" key="7">
    <source>
        <dbReference type="PROSITE" id="PS50045"/>
    </source>
</evidence>
<keyword evidence="6" id="KW-0597">Phosphoprotein</keyword>
<dbReference type="InterPro" id="IPR002197">
    <property type="entry name" value="HTH_Fis"/>
</dbReference>
<dbReference type="InterPro" id="IPR002078">
    <property type="entry name" value="Sigma_54_int"/>
</dbReference>
<dbReference type="PANTHER" id="PTHR32071">
    <property type="entry name" value="TRANSCRIPTIONAL REGULATORY PROTEIN"/>
    <property type="match status" value="1"/>
</dbReference>
<keyword evidence="1" id="KW-0547">Nucleotide-binding</keyword>
<evidence type="ECO:0000256" key="1">
    <source>
        <dbReference type="ARBA" id="ARBA00022741"/>
    </source>
</evidence>
<dbReference type="InterPro" id="IPR003593">
    <property type="entry name" value="AAA+_ATPase"/>
</dbReference>
<dbReference type="EMBL" id="BPMK01000003">
    <property type="protein sequence ID" value="GIZ50977.1"/>
    <property type="molecule type" value="Genomic_DNA"/>
</dbReference>
<protein>
    <submittedName>
        <fullName evidence="9">Type 4 fimbriae expression regulatory protein PilR</fullName>
    </submittedName>
</protein>
<keyword evidence="2" id="KW-0067">ATP-binding</keyword>
<dbReference type="InterPro" id="IPR025943">
    <property type="entry name" value="Sigma_54_int_dom_ATP-bd_2"/>
</dbReference>
<dbReference type="CDD" id="cd00009">
    <property type="entry name" value="AAA"/>
    <property type="match status" value="1"/>
</dbReference>
<dbReference type="InterPro" id="IPR009057">
    <property type="entry name" value="Homeodomain-like_sf"/>
</dbReference>
<name>A0ABQ4Q1U6_9BURK</name>
<feature type="domain" description="Sigma-54 factor interaction" evidence="7">
    <location>
        <begin position="138"/>
        <end position="365"/>
    </location>
</feature>
<dbReference type="Gene3D" id="3.40.50.300">
    <property type="entry name" value="P-loop containing nucleotide triphosphate hydrolases"/>
    <property type="match status" value="1"/>
</dbReference>
<dbReference type="Gene3D" id="1.10.10.60">
    <property type="entry name" value="Homeodomain-like"/>
    <property type="match status" value="1"/>
</dbReference>
<dbReference type="InterPro" id="IPR011006">
    <property type="entry name" value="CheY-like_superfamily"/>
</dbReference>
<comment type="caution">
    <text evidence="9">The sequence shown here is derived from an EMBL/GenBank/DDBJ whole genome shotgun (WGS) entry which is preliminary data.</text>
</comment>
<evidence type="ECO:0000313" key="10">
    <source>
        <dbReference type="Proteomes" id="UP000887222"/>
    </source>
</evidence>
<dbReference type="Gene3D" id="3.40.50.2300">
    <property type="match status" value="1"/>
</dbReference>
<dbReference type="Pfam" id="PF00072">
    <property type="entry name" value="Response_reg"/>
    <property type="match status" value="1"/>
</dbReference>
<evidence type="ECO:0000256" key="2">
    <source>
        <dbReference type="ARBA" id="ARBA00022840"/>
    </source>
</evidence>
<evidence type="ECO:0000256" key="6">
    <source>
        <dbReference type="PROSITE-ProRule" id="PRU00169"/>
    </source>
</evidence>
<dbReference type="Gene3D" id="1.10.8.60">
    <property type="match status" value="1"/>
</dbReference>
<dbReference type="SUPFAM" id="SSF52172">
    <property type="entry name" value="CheY-like"/>
    <property type="match status" value="1"/>
</dbReference>
<dbReference type="InterPro" id="IPR027417">
    <property type="entry name" value="P-loop_NTPase"/>
</dbReference>
<evidence type="ECO:0000313" key="9">
    <source>
        <dbReference type="EMBL" id="GIZ50977.1"/>
    </source>
</evidence>
<dbReference type="SMART" id="SM00382">
    <property type="entry name" value="AAA"/>
    <property type="match status" value="1"/>
</dbReference>
<keyword evidence="4" id="KW-0238">DNA-binding</keyword>
<dbReference type="InterPro" id="IPR058031">
    <property type="entry name" value="AAA_lid_NorR"/>
</dbReference>
<evidence type="ECO:0000259" key="8">
    <source>
        <dbReference type="PROSITE" id="PS50110"/>
    </source>
</evidence>
<dbReference type="PRINTS" id="PR01590">
    <property type="entry name" value="HTHFIS"/>
</dbReference>
<dbReference type="PROSITE" id="PS00676">
    <property type="entry name" value="SIGMA54_INTERACT_2"/>
    <property type="match status" value="1"/>
</dbReference>
<dbReference type="PANTHER" id="PTHR32071:SF100">
    <property type="entry name" value="RESPONSE REGULATOR PROTEIN PILR"/>
    <property type="match status" value="1"/>
</dbReference>